<gene>
    <name evidence="3" type="ORF">ENQ20_01360</name>
</gene>
<name>A0A7C1JIK5_9CHLR</name>
<proteinExistence type="predicted"/>
<dbReference type="PROSITE" id="PS00455">
    <property type="entry name" value="AMP_BINDING"/>
    <property type="match status" value="1"/>
</dbReference>
<dbReference type="NCBIfam" id="NF005714">
    <property type="entry name" value="PRK07529.1"/>
    <property type="match status" value="1"/>
</dbReference>
<dbReference type="InterPro" id="IPR050237">
    <property type="entry name" value="ATP-dep_AMP-bd_enzyme"/>
</dbReference>
<accession>A0A7C1JIK5</accession>
<comment type="caution">
    <text evidence="3">The sequence shown here is derived from an EMBL/GenBank/DDBJ whole genome shotgun (WGS) entry which is preliminary data.</text>
</comment>
<feature type="domain" description="AMP-binding enzyme C-terminal" evidence="2">
    <location>
        <begin position="492"/>
        <end position="567"/>
    </location>
</feature>
<dbReference type="EMBL" id="DSMG01000016">
    <property type="protein sequence ID" value="HDX30122.1"/>
    <property type="molecule type" value="Genomic_DNA"/>
</dbReference>
<dbReference type="GO" id="GO:0016878">
    <property type="term" value="F:acid-thiol ligase activity"/>
    <property type="evidence" value="ECO:0007669"/>
    <property type="project" value="UniProtKB-ARBA"/>
</dbReference>
<dbReference type="InterPro" id="IPR045851">
    <property type="entry name" value="AMP-bd_C_sf"/>
</dbReference>
<protein>
    <submittedName>
        <fullName evidence="3">Acyl-CoA synthetase</fullName>
    </submittedName>
</protein>
<evidence type="ECO:0000259" key="2">
    <source>
        <dbReference type="Pfam" id="PF13193"/>
    </source>
</evidence>
<organism evidence="3">
    <name type="scientific">Caldilinea aerophila</name>
    <dbReference type="NCBI Taxonomy" id="133453"/>
    <lineage>
        <taxon>Bacteria</taxon>
        <taxon>Bacillati</taxon>
        <taxon>Chloroflexota</taxon>
        <taxon>Caldilineae</taxon>
        <taxon>Caldilineales</taxon>
        <taxon>Caldilineaceae</taxon>
        <taxon>Caldilinea</taxon>
    </lineage>
</organism>
<dbReference type="InterPro" id="IPR000873">
    <property type="entry name" value="AMP-dep_synth/lig_dom"/>
</dbReference>
<dbReference type="Pfam" id="PF00501">
    <property type="entry name" value="AMP-binding"/>
    <property type="match status" value="1"/>
</dbReference>
<dbReference type="PANTHER" id="PTHR43767:SF1">
    <property type="entry name" value="NONRIBOSOMAL PEPTIDE SYNTHASE PES1 (EUROFUNG)-RELATED"/>
    <property type="match status" value="1"/>
</dbReference>
<dbReference type="AlphaFoldDB" id="A0A7C1JIK5"/>
<dbReference type="PANTHER" id="PTHR43767">
    <property type="entry name" value="LONG-CHAIN-FATTY-ACID--COA LIGASE"/>
    <property type="match status" value="1"/>
</dbReference>
<evidence type="ECO:0000259" key="1">
    <source>
        <dbReference type="Pfam" id="PF00501"/>
    </source>
</evidence>
<dbReference type="Gene3D" id="3.30.300.30">
    <property type="match status" value="1"/>
</dbReference>
<dbReference type="InterPro" id="IPR020845">
    <property type="entry name" value="AMP-binding_CS"/>
</dbReference>
<dbReference type="InterPro" id="IPR025110">
    <property type="entry name" value="AMP-bd_C"/>
</dbReference>
<dbReference type="Gene3D" id="3.40.50.12780">
    <property type="entry name" value="N-terminal domain of ligase-like"/>
    <property type="match status" value="1"/>
</dbReference>
<dbReference type="Pfam" id="PF13193">
    <property type="entry name" value="AMP-binding_C"/>
    <property type="match status" value="1"/>
</dbReference>
<reference evidence="3" key="1">
    <citation type="journal article" date="2020" name="mSystems">
        <title>Genome- and Community-Level Interaction Insights into Carbon Utilization and Element Cycling Functions of Hydrothermarchaeota in Hydrothermal Sediment.</title>
        <authorList>
            <person name="Zhou Z."/>
            <person name="Liu Y."/>
            <person name="Xu W."/>
            <person name="Pan J."/>
            <person name="Luo Z.H."/>
            <person name="Li M."/>
        </authorList>
    </citation>
    <scope>NUCLEOTIDE SEQUENCE [LARGE SCALE GENOMIC DNA]</scope>
    <source>
        <strain evidence="3">SpSt-289</strain>
    </source>
</reference>
<evidence type="ECO:0000313" key="3">
    <source>
        <dbReference type="EMBL" id="HDX30122.1"/>
    </source>
</evidence>
<dbReference type="InterPro" id="IPR042099">
    <property type="entry name" value="ANL_N_sf"/>
</dbReference>
<sequence length="645" mass="70860">MGGFATVADIEAFEATPLAERNLPESTYAAIRRTAEAYPDDIALIFFLQGTAYQQSVQFTYREWLGKLHQTANMLHDLGLRPGETVSYILPNLPQTYWTLYGGETAGIANPINPLLEPAGLAEIMNAAQTKILVTLAPFPRTDIWEKVASIADSVPSLQTILQVDIANYLHGVKRLAVGLMRLGKGKEKVRARVLDFDKTLARYPADRLISGRVIRPDDIASYFHTGGTTGAPKLAMHTHFNEVYDAWMGTVAVDVQRGERMYLGLPLFHNYGAIAVGLGAWIAGATLVMGTPQGFRGEGVIPNLWKIIDHYKVNSIGAVPTLFKALLNVPISDADLRSLQIAICGSAPLPVELARQFTAQTGVNILEGYGLTEGTSVSSVNPRRGEPRIGSIGLRYPYQEMRTAELDGERFVRFCAPNEIGTVIIRGPNVFPGYKDEFHNRGVFIDTGDGKGRWLNTGDLGYQDEDGFFWLTGRQKELIIRGGHNIDPRQIEEPMHRHPAVALAAAVGRPDPRVGELPVVYVELKPGATATPEELLAFAREHITEQAAVPKQIRIIEHMPLTAVGKIAKLPLTFEQVADVVNSELDSIQEIAHKSVEVLSDRRLGLLASVKVTAMPGVDKAALEQRIRQALGQYHFRVDLQMEG</sequence>
<feature type="domain" description="AMP-dependent synthetase/ligase" evidence="1">
    <location>
        <begin position="32"/>
        <end position="435"/>
    </location>
</feature>
<dbReference type="SUPFAM" id="SSF56801">
    <property type="entry name" value="Acetyl-CoA synthetase-like"/>
    <property type="match status" value="1"/>
</dbReference>